<dbReference type="Pfam" id="PF08514">
    <property type="entry name" value="STAG"/>
    <property type="match status" value="1"/>
</dbReference>
<feature type="compositionally biased region" description="Low complexity" evidence="2">
    <location>
        <begin position="1200"/>
        <end position="1209"/>
    </location>
</feature>
<proteinExistence type="predicted"/>
<feature type="compositionally biased region" description="Acidic residues" evidence="2">
    <location>
        <begin position="1210"/>
        <end position="1229"/>
    </location>
</feature>
<dbReference type="GO" id="GO:0008278">
    <property type="term" value="C:cohesin complex"/>
    <property type="evidence" value="ECO:0007669"/>
    <property type="project" value="TreeGrafter"/>
</dbReference>
<reference evidence="5" key="2">
    <citation type="submission" date="2013-12" db="EMBL/GenBank/DDBJ databases">
        <title>Evolution of pathogenesis and genome organization in the Tremellales.</title>
        <authorList>
            <person name="Cuomo C."/>
            <person name="Litvintseva A."/>
            <person name="Heitman J."/>
            <person name="Chen Y."/>
            <person name="Sun S."/>
            <person name="Springer D."/>
            <person name="Dromer F."/>
            <person name="Young S."/>
            <person name="Zeng Q."/>
            <person name="Chapman S."/>
            <person name="Gujja S."/>
            <person name="Saif S."/>
            <person name="Birren B."/>
        </authorList>
    </citation>
    <scope>NUCLEOTIDE SEQUENCE [LARGE SCALE GENOMIC DNA]</scope>
    <source>
        <strain evidence="5">CBS 10435</strain>
    </source>
</reference>
<dbReference type="PANTHER" id="PTHR11199">
    <property type="entry name" value="STROMAL ANTIGEN"/>
    <property type="match status" value="1"/>
</dbReference>
<evidence type="ECO:0000313" key="5">
    <source>
        <dbReference type="Proteomes" id="UP000092583"/>
    </source>
</evidence>
<evidence type="ECO:0000256" key="1">
    <source>
        <dbReference type="SAM" id="Coils"/>
    </source>
</evidence>
<dbReference type="GO" id="GO:0000785">
    <property type="term" value="C:chromatin"/>
    <property type="evidence" value="ECO:0007669"/>
    <property type="project" value="TreeGrafter"/>
</dbReference>
<dbReference type="OrthoDB" id="498590at2759"/>
<dbReference type="InterPro" id="IPR011989">
    <property type="entry name" value="ARM-like"/>
</dbReference>
<feature type="coiled-coil region" evidence="1">
    <location>
        <begin position="336"/>
        <end position="363"/>
    </location>
</feature>
<feature type="compositionally biased region" description="Gly residues" evidence="2">
    <location>
        <begin position="109"/>
        <end position="132"/>
    </location>
</feature>
<dbReference type="GO" id="GO:0005634">
    <property type="term" value="C:nucleus"/>
    <property type="evidence" value="ECO:0007669"/>
    <property type="project" value="TreeGrafter"/>
</dbReference>
<reference evidence="4 5" key="1">
    <citation type="submission" date="2013-07" db="EMBL/GenBank/DDBJ databases">
        <title>The Genome Sequence of Kwoniella mangroviensis CBS10435.</title>
        <authorList>
            <consortium name="The Broad Institute Genome Sequencing Platform"/>
            <person name="Cuomo C."/>
            <person name="Litvintseva A."/>
            <person name="Chen Y."/>
            <person name="Heitman J."/>
            <person name="Sun S."/>
            <person name="Springer D."/>
            <person name="Dromer F."/>
            <person name="Young S.K."/>
            <person name="Zeng Q."/>
            <person name="Gargeya S."/>
            <person name="Fitzgerald M."/>
            <person name="Abouelleil A."/>
            <person name="Alvarado L."/>
            <person name="Berlin A.M."/>
            <person name="Chapman S.B."/>
            <person name="Dewar J."/>
            <person name="Goldberg J."/>
            <person name="Griggs A."/>
            <person name="Gujja S."/>
            <person name="Hansen M."/>
            <person name="Howarth C."/>
            <person name="Imamovic A."/>
            <person name="Larimer J."/>
            <person name="McCowan C."/>
            <person name="Murphy C."/>
            <person name="Pearson M."/>
            <person name="Priest M."/>
            <person name="Roberts A."/>
            <person name="Saif S."/>
            <person name="Shea T."/>
            <person name="Sykes S."/>
            <person name="Wortman J."/>
            <person name="Nusbaum C."/>
            <person name="Birren B."/>
        </authorList>
    </citation>
    <scope>NUCLEOTIDE SEQUENCE [LARGE SCALE GENOMIC DNA]</scope>
    <source>
        <strain evidence="4 5">CBS 10435</strain>
    </source>
</reference>
<dbReference type="Pfam" id="PF21581">
    <property type="entry name" value="SCD"/>
    <property type="match status" value="1"/>
</dbReference>
<evidence type="ECO:0000313" key="4">
    <source>
        <dbReference type="EMBL" id="OCF58426.1"/>
    </source>
</evidence>
<organism evidence="4 5">
    <name type="scientific">Kwoniella mangroviensis CBS 10435</name>
    <dbReference type="NCBI Taxonomy" id="1331196"/>
    <lineage>
        <taxon>Eukaryota</taxon>
        <taxon>Fungi</taxon>
        <taxon>Dikarya</taxon>
        <taxon>Basidiomycota</taxon>
        <taxon>Agaricomycotina</taxon>
        <taxon>Tremellomycetes</taxon>
        <taxon>Tremellales</taxon>
        <taxon>Cryptococcaceae</taxon>
        <taxon>Kwoniella</taxon>
    </lineage>
</organism>
<dbReference type="SUPFAM" id="SSF48371">
    <property type="entry name" value="ARM repeat"/>
    <property type="match status" value="1"/>
</dbReference>
<feature type="region of interest" description="Disordered" evidence="2">
    <location>
        <begin position="1200"/>
        <end position="1359"/>
    </location>
</feature>
<dbReference type="Proteomes" id="UP000092583">
    <property type="component" value="Unassembled WGS sequence"/>
</dbReference>
<sequence>MSLTPPPEDPQEEHDQPRRGGRARKQVEKFEATSASTTKKGKRKQTREDDDEDENMEDSDSDLTEEEDEEADVDPTPKKGKKRKSVGGAGSARKTKAVNGSGKKKGRKSTGGAGAGANGAGANGAGANGAGANGEDSVRNESPLFNALLSPDIALQPLIDEWVETYQQAAGDEVSEQVSIHELITLFIRCCGINLDIEQAEATDEDGITDAVERIQDESVRVAAAAYPLISRGKQFNAFRKNLDYFLYNLIESLSLTPILFQGTTEESDHINVLLSLVLNWLNCMSTSPLRPIRHTSTYMLLKINSSMCDVASSVGKDLSLKQRQKEAEIKKGGTSNAAQKRLKELEEKVKEVQKRKERLHDMFQEIFDVMFVHRVRDADPHIRSDCLRELGVWTKKYPDYYVSTSYLTYFTKGCNDPFAHARLETVKALSNLYSKESFMNNARTVTLRLVPRLIEMALRDVDLHVRVTAIHVIALIDKTGILADEDESHRDKVARLVYDQDSRIRKAVGGFIVNLWGENKENLKTEWSGARAAKKKRANKISEDDMATNLDWKSLATLLIDTSNSLDGPIESTASSSSQQPILPISITTPLTRADAAVESICSEYGLWRDWQSLVDYLLLDHSTADQDMWLLTEDEETFMLQVLIALIQREDQVSYKIDEEEEDRSKKFMQILPRLFAKHQTDVGRIGGILSVLSHINLGLYLDLRQTKAYETLWDDVTKQFLHHTDPSVLESAIKAVNHLTTNAPMATSNTTKLNELQESLFASLRDESGSDDVALLSLEEEGIAKLEAILLRILLLEKSRDITEVMEDEEGQSSGWDIICAFAQRGRLGYKEEAKMIEYAVQIVLYHMTWVFRRFTEEEAQDDDKVATLSTKRDKAVEIFQELTLGDNTNTVDTVRRQAFIAYLTLHLLFLYKGSKDHLATPAAKSCPLTIEDETQHRLGGAFLAAVEKCVSDREAHTDADKNAEGESVPEDLAFLQLTSTLVAAIRKGVLEVEHAKEPLAHAGRLGQTYDAIVKKLVDALRDEGIYNKESETVQHVAGSALQQSFNLFLDSDSQEPTAPLTLARMIGSAFTIRGNHFTVLQQLHPSDVCDFHLEALDYISRRISNYVKQEVATKNREQKSRLQIKRFSAITFFKVLIQLLSPITSPDALKIKAHLDDAISSVGVEVTVHKGWEPYRAYEKKLISIASKDPNVKVAANKKVQQAQQAEEETEREMDEEDEEEEDQENNVTPTKKGRNRSNALINGNGNGDNNRSSPLSPPPGPEFEPEQIPTTPSSKSRKRAREASPMDADDEELDLSPPAQPADESMQLELGEENIDNESDHELTLEGIGPSQNERERSASAEPSLKRRRTVVRY</sequence>
<name>A0A1B9ISB8_9TREE</name>
<keyword evidence="5" id="KW-1185">Reference proteome</keyword>
<accession>A0A1B9ISB8</accession>
<gene>
    <name evidence="4" type="ORF">L486_04459</name>
</gene>
<dbReference type="InterPro" id="IPR013721">
    <property type="entry name" value="STAG"/>
</dbReference>
<dbReference type="EMBL" id="KI669462">
    <property type="protein sequence ID" value="OCF58426.1"/>
    <property type="molecule type" value="Genomic_DNA"/>
</dbReference>
<dbReference type="GO" id="GO:0003682">
    <property type="term" value="F:chromatin binding"/>
    <property type="evidence" value="ECO:0007669"/>
    <property type="project" value="TreeGrafter"/>
</dbReference>
<dbReference type="PROSITE" id="PS51425">
    <property type="entry name" value="SCD"/>
    <property type="match status" value="1"/>
</dbReference>
<dbReference type="Pfam" id="PF24571">
    <property type="entry name" value="HEAT_SCC3-SA"/>
    <property type="match status" value="1"/>
</dbReference>
<dbReference type="GO" id="GO:0007062">
    <property type="term" value="P:sister chromatid cohesion"/>
    <property type="evidence" value="ECO:0007669"/>
    <property type="project" value="UniProtKB-ARBA"/>
</dbReference>
<protein>
    <submittedName>
        <fullName evidence="4">Cohesin complex subunit SA-1/2</fullName>
    </submittedName>
</protein>
<feature type="region of interest" description="Disordered" evidence="2">
    <location>
        <begin position="1"/>
        <end position="138"/>
    </location>
</feature>
<dbReference type="InterPro" id="IPR020839">
    <property type="entry name" value="SCD"/>
</dbReference>
<dbReference type="Gene3D" id="1.25.10.10">
    <property type="entry name" value="Leucine-rich Repeat Variant"/>
    <property type="match status" value="1"/>
</dbReference>
<evidence type="ECO:0000259" key="3">
    <source>
        <dbReference type="PROSITE" id="PS51425"/>
    </source>
</evidence>
<dbReference type="STRING" id="1331196.A0A1B9ISB8"/>
<feature type="compositionally biased region" description="Acidic residues" evidence="2">
    <location>
        <begin position="48"/>
        <end position="73"/>
    </location>
</feature>
<dbReference type="InterPro" id="IPR039662">
    <property type="entry name" value="Cohesin_Scc3/SA"/>
</dbReference>
<dbReference type="PANTHER" id="PTHR11199:SF0">
    <property type="entry name" value="LD34181P-RELATED"/>
    <property type="match status" value="1"/>
</dbReference>
<dbReference type="InterPro" id="IPR056396">
    <property type="entry name" value="HEAT_SCC3-SA"/>
</dbReference>
<keyword evidence="1" id="KW-0175">Coiled coil</keyword>
<evidence type="ECO:0000256" key="2">
    <source>
        <dbReference type="SAM" id="MobiDB-lite"/>
    </source>
</evidence>
<dbReference type="InterPro" id="IPR016024">
    <property type="entry name" value="ARM-type_fold"/>
</dbReference>
<feature type="domain" description="SCD" evidence="3">
    <location>
        <begin position="372"/>
        <end position="457"/>
    </location>
</feature>